<name>A0ABU7BE30_9TELE</name>
<evidence type="ECO:0000313" key="2">
    <source>
        <dbReference type="Proteomes" id="UP001345963"/>
    </source>
</evidence>
<gene>
    <name evidence="1" type="ORF">ATANTOWER_004682</name>
</gene>
<keyword evidence="2" id="KW-1185">Reference proteome</keyword>
<evidence type="ECO:0000313" key="1">
    <source>
        <dbReference type="EMBL" id="MED6248767.1"/>
    </source>
</evidence>
<dbReference type="Proteomes" id="UP001345963">
    <property type="component" value="Unassembled WGS sequence"/>
</dbReference>
<reference evidence="1 2" key="1">
    <citation type="submission" date="2021-07" db="EMBL/GenBank/DDBJ databases">
        <authorList>
            <person name="Palmer J.M."/>
        </authorList>
    </citation>
    <scope>NUCLEOTIDE SEQUENCE [LARGE SCALE GENOMIC DNA]</scope>
    <source>
        <strain evidence="1 2">AT_MEX2019</strain>
        <tissue evidence="1">Muscle</tissue>
    </source>
</reference>
<dbReference type="EMBL" id="JAHUTI010050682">
    <property type="protein sequence ID" value="MED6248767.1"/>
    <property type="molecule type" value="Genomic_DNA"/>
</dbReference>
<accession>A0ABU7BE30</accession>
<proteinExistence type="predicted"/>
<organism evidence="1 2">
    <name type="scientific">Ataeniobius toweri</name>
    <dbReference type="NCBI Taxonomy" id="208326"/>
    <lineage>
        <taxon>Eukaryota</taxon>
        <taxon>Metazoa</taxon>
        <taxon>Chordata</taxon>
        <taxon>Craniata</taxon>
        <taxon>Vertebrata</taxon>
        <taxon>Euteleostomi</taxon>
        <taxon>Actinopterygii</taxon>
        <taxon>Neopterygii</taxon>
        <taxon>Teleostei</taxon>
        <taxon>Neoteleostei</taxon>
        <taxon>Acanthomorphata</taxon>
        <taxon>Ovalentaria</taxon>
        <taxon>Atherinomorphae</taxon>
        <taxon>Cyprinodontiformes</taxon>
        <taxon>Goodeidae</taxon>
        <taxon>Ataeniobius</taxon>
    </lineage>
</organism>
<sequence length="100" mass="11432">MQYQRKKGPVYTTFFGDTENKTSLLWVNSQEEHLKRSTYIIKVKSTIKYFFLHQNHSASFSLKPAVVSVLWVLTLLDSPVKPARSMWGVSLLEANILGVS</sequence>
<protein>
    <submittedName>
        <fullName evidence="1">Uncharacterized protein</fullName>
    </submittedName>
</protein>
<comment type="caution">
    <text evidence="1">The sequence shown here is derived from an EMBL/GenBank/DDBJ whole genome shotgun (WGS) entry which is preliminary data.</text>
</comment>